<evidence type="ECO:0000313" key="3">
    <source>
        <dbReference type="Proteomes" id="UP000292082"/>
    </source>
</evidence>
<feature type="non-terminal residue" evidence="2">
    <location>
        <position position="1"/>
    </location>
</feature>
<gene>
    <name evidence="2" type="ORF">BD310DRAFT_1006428</name>
</gene>
<name>A0A4Q9P9R2_9APHY</name>
<evidence type="ECO:0000256" key="1">
    <source>
        <dbReference type="SAM" id="MobiDB-lite"/>
    </source>
</evidence>
<organism evidence="2 3">
    <name type="scientific">Dichomitus squalens</name>
    <dbReference type="NCBI Taxonomy" id="114155"/>
    <lineage>
        <taxon>Eukaryota</taxon>
        <taxon>Fungi</taxon>
        <taxon>Dikarya</taxon>
        <taxon>Basidiomycota</taxon>
        <taxon>Agaricomycotina</taxon>
        <taxon>Agaricomycetes</taxon>
        <taxon>Polyporales</taxon>
        <taxon>Polyporaceae</taxon>
        <taxon>Dichomitus</taxon>
    </lineage>
</organism>
<reference evidence="2 3" key="1">
    <citation type="submission" date="2019-01" db="EMBL/GenBank/DDBJ databases">
        <title>Draft genome sequences of three monokaryotic isolates of the white-rot basidiomycete fungus Dichomitus squalens.</title>
        <authorList>
            <consortium name="DOE Joint Genome Institute"/>
            <person name="Lopez S.C."/>
            <person name="Andreopoulos B."/>
            <person name="Pangilinan J."/>
            <person name="Lipzen A."/>
            <person name="Riley R."/>
            <person name="Ahrendt S."/>
            <person name="Ng V."/>
            <person name="Barry K."/>
            <person name="Daum C."/>
            <person name="Grigoriev I.V."/>
            <person name="Hilden K.S."/>
            <person name="Makela M.R."/>
            <person name="de Vries R.P."/>
        </authorList>
    </citation>
    <scope>NUCLEOTIDE SEQUENCE [LARGE SCALE GENOMIC DNA]</scope>
    <source>
        <strain evidence="2 3">CBS 464.89</strain>
    </source>
</reference>
<dbReference type="Proteomes" id="UP000292082">
    <property type="component" value="Unassembled WGS sequence"/>
</dbReference>
<dbReference type="EMBL" id="ML145329">
    <property type="protein sequence ID" value="TBU51399.1"/>
    <property type="molecule type" value="Genomic_DNA"/>
</dbReference>
<feature type="region of interest" description="Disordered" evidence="1">
    <location>
        <begin position="18"/>
        <end position="44"/>
    </location>
</feature>
<evidence type="ECO:0000313" key="2">
    <source>
        <dbReference type="EMBL" id="TBU51399.1"/>
    </source>
</evidence>
<proteinExistence type="predicted"/>
<accession>A0A4Q9P9R2</accession>
<dbReference type="AlphaFoldDB" id="A0A4Q9P9R2"/>
<sequence length="104" mass="11593">GKCCGAHALSLATATPLAQSPALQPHNRVFQTHDDPREMQPDTSHIHRATECISGRNVNRGHRQNLQNCLHPSMSSHFREYLASVCPYTGHPPCLRSLRSLRES</sequence>
<feature type="compositionally biased region" description="Basic and acidic residues" evidence="1">
    <location>
        <begin position="31"/>
        <end position="44"/>
    </location>
</feature>
<keyword evidence="3" id="KW-1185">Reference proteome</keyword>
<protein>
    <submittedName>
        <fullName evidence="2">Uncharacterized protein</fullName>
    </submittedName>
</protein>